<dbReference type="SMART" id="SM00225">
    <property type="entry name" value="BTB"/>
    <property type="match status" value="1"/>
</dbReference>
<name>A0A166FMP4_9AGAM</name>
<evidence type="ECO:0000259" key="1">
    <source>
        <dbReference type="SMART" id="SM00225"/>
    </source>
</evidence>
<dbReference type="EMBL" id="KV417587">
    <property type="protein sequence ID" value="KZP16975.1"/>
    <property type="molecule type" value="Genomic_DNA"/>
</dbReference>
<organism evidence="2 3">
    <name type="scientific">Athelia psychrophila</name>
    <dbReference type="NCBI Taxonomy" id="1759441"/>
    <lineage>
        <taxon>Eukaryota</taxon>
        <taxon>Fungi</taxon>
        <taxon>Dikarya</taxon>
        <taxon>Basidiomycota</taxon>
        <taxon>Agaricomycotina</taxon>
        <taxon>Agaricomycetes</taxon>
        <taxon>Agaricomycetidae</taxon>
        <taxon>Atheliales</taxon>
        <taxon>Atheliaceae</taxon>
        <taxon>Athelia</taxon>
    </lineage>
</organism>
<feature type="domain" description="BTB" evidence="1">
    <location>
        <begin position="11"/>
        <end position="124"/>
    </location>
</feature>
<evidence type="ECO:0000313" key="3">
    <source>
        <dbReference type="Proteomes" id="UP000076532"/>
    </source>
</evidence>
<dbReference type="InterPro" id="IPR000210">
    <property type="entry name" value="BTB/POZ_dom"/>
</dbReference>
<dbReference type="Gene3D" id="3.30.710.10">
    <property type="entry name" value="Potassium Channel Kv1.1, Chain A"/>
    <property type="match status" value="1"/>
</dbReference>
<evidence type="ECO:0000313" key="2">
    <source>
        <dbReference type="EMBL" id="KZP16975.1"/>
    </source>
</evidence>
<proteinExistence type="predicted"/>
<reference evidence="2 3" key="1">
    <citation type="journal article" date="2016" name="Mol. Biol. Evol.">
        <title>Comparative Genomics of Early-Diverging Mushroom-Forming Fungi Provides Insights into the Origins of Lignocellulose Decay Capabilities.</title>
        <authorList>
            <person name="Nagy L.G."/>
            <person name="Riley R."/>
            <person name="Tritt A."/>
            <person name="Adam C."/>
            <person name="Daum C."/>
            <person name="Floudas D."/>
            <person name="Sun H."/>
            <person name="Yadav J.S."/>
            <person name="Pangilinan J."/>
            <person name="Larsson K.H."/>
            <person name="Matsuura K."/>
            <person name="Barry K."/>
            <person name="Labutti K."/>
            <person name="Kuo R."/>
            <person name="Ohm R.A."/>
            <person name="Bhattacharya S.S."/>
            <person name="Shirouzu T."/>
            <person name="Yoshinaga Y."/>
            <person name="Martin F.M."/>
            <person name="Grigoriev I.V."/>
            <person name="Hibbett D.S."/>
        </authorList>
    </citation>
    <scope>NUCLEOTIDE SEQUENCE [LARGE SCALE GENOMIC DNA]</scope>
    <source>
        <strain evidence="2 3">CBS 109695</strain>
    </source>
</reference>
<dbReference type="InterPro" id="IPR011333">
    <property type="entry name" value="SKP1/BTB/POZ_sf"/>
</dbReference>
<dbReference type="OrthoDB" id="3893071at2759"/>
<sequence>MTNSTPWFEDGNIILQADITQFKVFKGILAANSVVFCEMFAGVAHPETAGQLEGCPIVRLSDNAKDLKLVLDVLFDPQYDYLGAEEDLNQPMPLPALAAFLRLGRKYQMDFLRQKAVKNILLAFSVDLKDFKATCIKRKASEAHTLVNLLREQDLKHCLPSVLYMCVWMHASGELSLFDYAPEKLRPILSLQDIQLCVAAHQKLCRLTGLHTLSWLRPNASIPETCRGKAWGCEALRARIHNKLMDPLIPCKPFLPWKSEWAKGLCDGCAGVAEAAHVAGRQKVWDELPSVFGLPGWEELRTKWATVSRFCDVGKSLF</sequence>
<protein>
    <recommendedName>
        <fullName evidence="1">BTB domain-containing protein</fullName>
    </recommendedName>
</protein>
<dbReference type="AlphaFoldDB" id="A0A166FMP4"/>
<keyword evidence="3" id="KW-1185">Reference proteome</keyword>
<dbReference type="Proteomes" id="UP000076532">
    <property type="component" value="Unassembled WGS sequence"/>
</dbReference>
<gene>
    <name evidence="2" type="ORF">FIBSPDRAFT_830977</name>
</gene>
<accession>A0A166FMP4</accession>